<evidence type="ECO:0000313" key="4">
    <source>
        <dbReference type="Proteomes" id="UP000011550"/>
    </source>
</evidence>
<dbReference type="RefSeq" id="WP_008321042.1">
    <property type="nucleotide sequence ID" value="NZ_AOLN01000018.1"/>
</dbReference>
<gene>
    <name evidence="3" type="ORF">C440_13394</name>
</gene>
<keyword evidence="1" id="KW-1133">Transmembrane helix</keyword>
<dbReference type="Pfam" id="PF03703">
    <property type="entry name" value="bPH_2"/>
    <property type="match status" value="1"/>
</dbReference>
<name>M0I3H6_9EURY</name>
<keyword evidence="1" id="KW-0812">Transmembrane</keyword>
<evidence type="ECO:0000313" key="3">
    <source>
        <dbReference type="EMBL" id="ELZ91311.1"/>
    </source>
</evidence>
<keyword evidence="4" id="KW-1185">Reference proteome</keyword>
<keyword evidence="1" id="KW-0472">Membrane</keyword>
<protein>
    <recommendedName>
        <fullName evidence="2">YdbS-like PH domain-containing protein</fullName>
    </recommendedName>
</protein>
<evidence type="ECO:0000256" key="1">
    <source>
        <dbReference type="SAM" id="Phobius"/>
    </source>
</evidence>
<dbReference type="OrthoDB" id="204675at2157"/>
<dbReference type="Proteomes" id="UP000011550">
    <property type="component" value="Unassembled WGS sequence"/>
</dbReference>
<feature type="transmembrane region" description="Helical" evidence="1">
    <location>
        <begin position="45"/>
        <end position="64"/>
    </location>
</feature>
<sequence length="195" mass="20782">MTFDDPTSATETGLGSVDPADIDEWMVRESDETIVWAGGPRIQKVIPAAVASVAIVVGAAATAVSVGDSFVGLLGLTGFLPVLWSYLRVTNTAFVISDRALYRKTGILSRRVRRVSLEHVQNSTFSQGITGSLFGYGTVSVEVAGGGGIRFESVNNPQDIRDRIDSRLGGDEIPGTLEQWTAVLDEARALRAALE</sequence>
<feature type="domain" description="YdbS-like PH" evidence="2">
    <location>
        <begin position="90"/>
        <end position="164"/>
    </location>
</feature>
<reference evidence="3 4" key="1">
    <citation type="journal article" date="2014" name="PLoS Genet.">
        <title>Phylogenetically driven sequencing of extremely halophilic archaea reveals strategies for static and dynamic osmo-response.</title>
        <authorList>
            <person name="Becker E.A."/>
            <person name="Seitzer P.M."/>
            <person name="Tritt A."/>
            <person name="Larsen D."/>
            <person name="Krusor M."/>
            <person name="Yao A.I."/>
            <person name="Wu D."/>
            <person name="Madern D."/>
            <person name="Eisen J.A."/>
            <person name="Darling A.E."/>
            <person name="Facciotti M.T."/>
        </authorList>
    </citation>
    <scope>NUCLEOTIDE SEQUENCE [LARGE SCALE GENOMIC DNA]</scope>
    <source>
        <strain evidence="3 4">ATCC BAA-1512</strain>
    </source>
</reference>
<proteinExistence type="predicted"/>
<dbReference type="PATRIC" id="fig|662479.7.peg.2708"/>
<dbReference type="STRING" id="662479.C440_13394"/>
<dbReference type="PANTHER" id="PTHR37938:SF1">
    <property type="entry name" value="BLL0215 PROTEIN"/>
    <property type="match status" value="1"/>
</dbReference>
<dbReference type="EMBL" id="AOLN01000018">
    <property type="protein sequence ID" value="ELZ91311.1"/>
    <property type="molecule type" value="Genomic_DNA"/>
</dbReference>
<dbReference type="PANTHER" id="PTHR37938">
    <property type="entry name" value="BLL0215 PROTEIN"/>
    <property type="match status" value="1"/>
</dbReference>
<feature type="transmembrane region" description="Helical" evidence="1">
    <location>
        <begin position="70"/>
        <end position="89"/>
    </location>
</feature>
<evidence type="ECO:0000259" key="2">
    <source>
        <dbReference type="Pfam" id="PF03703"/>
    </source>
</evidence>
<organism evidence="3 4">
    <name type="scientific">Haloferax mucosum ATCC BAA-1512</name>
    <dbReference type="NCBI Taxonomy" id="662479"/>
    <lineage>
        <taxon>Archaea</taxon>
        <taxon>Methanobacteriati</taxon>
        <taxon>Methanobacteriota</taxon>
        <taxon>Stenosarchaea group</taxon>
        <taxon>Halobacteria</taxon>
        <taxon>Halobacteriales</taxon>
        <taxon>Haloferacaceae</taxon>
        <taxon>Haloferax</taxon>
    </lineage>
</organism>
<dbReference type="InterPro" id="IPR005182">
    <property type="entry name" value="YdbS-like_PH"/>
</dbReference>
<dbReference type="AlphaFoldDB" id="M0I3H6"/>
<comment type="caution">
    <text evidence="3">The sequence shown here is derived from an EMBL/GenBank/DDBJ whole genome shotgun (WGS) entry which is preliminary data.</text>
</comment>
<accession>M0I3H6</accession>